<dbReference type="Proteomes" id="UP001384053">
    <property type="component" value="Segment"/>
</dbReference>
<reference evidence="1 2" key="1">
    <citation type="submission" date="2024-01" db="EMBL/GenBank/DDBJ databases">
        <title>Novel lytic viruses for Xanthomonas sp. and Stenotrophomonas maltophilia.</title>
        <authorList>
            <person name="Petrzik K."/>
            <person name="Brazdova S."/>
            <person name="Sovova L."/>
            <person name="Neoralova M."/>
        </authorList>
    </citation>
    <scope>NUCLEOTIDE SEQUENCE [LARGE SCALE GENOMIC DNA]</scope>
</reference>
<keyword evidence="2" id="KW-1185">Reference proteome</keyword>
<name>A0ABZ2GUR8_9CAUD</name>
<proteinExistence type="predicted"/>
<dbReference type="Pfam" id="PF17212">
    <property type="entry name" value="Tube"/>
    <property type="match status" value="1"/>
</dbReference>
<sequence length="206" mass="24140">MFITKLQVVNSCLSTIGDSGLTDLHEDHAFKDLCLQFLEEVTDEICARGYWFNQEYLRLQPDVNSRFIYVPNDVYSVISTQTRGISATQMGRRMYDARRRTYEWDRPLPVRVTRKFDYEDLPYDAARAIRDETIVRFQGRIDADRETKQDCKENAAKSMHELMRKDAQNQKHNMLYRNGMEQNAYEAISLGMGDRDPFPGPNIITY</sequence>
<organism evidence="1 2">
    <name type="scientific">Xanthomonas phage SB4</name>
    <dbReference type="NCBI Taxonomy" id="3117473"/>
    <lineage>
        <taxon>Viruses</taxon>
        <taxon>Duplodnaviria</taxon>
        <taxon>Heunggongvirae</taxon>
        <taxon>Uroviricota</taxon>
        <taxon>Caudoviricetes</taxon>
        <taxon>Autographivirales</taxon>
        <taxon>Autonotataviridae</taxon>
        <taxon>Gujervirinae</taxon>
        <taxon>Ceskevirus</taxon>
        <taxon>Ceskevirus SB4</taxon>
    </lineage>
</organism>
<evidence type="ECO:0000313" key="1">
    <source>
        <dbReference type="EMBL" id="WWO60310.1"/>
    </source>
</evidence>
<dbReference type="EMBL" id="PP079415">
    <property type="protein sequence ID" value="WWO60310.1"/>
    <property type="molecule type" value="Genomic_DNA"/>
</dbReference>
<dbReference type="InterPro" id="IPR033767">
    <property type="entry name" value="Tail_Gp11"/>
</dbReference>
<accession>A0ABZ2GUR8</accession>
<evidence type="ECO:0000313" key="2">
    <source>
        <dbReference type="Proteomes" id="UP001384053"/>
    </source>
</evidence>
<protein>
    <submittedName>
        <fullName evidence="1">Tail tubular protein A</fullName>
    </submittedName>
</protein>